<protein>
    <submittedName>
        <fullName evidence="2">Uncharacterized protein</fullName>
    </submittedName>
</protein>
<reference evidence="2 3" key="1">
    <citation type="submission" date="2019-07" db="EMBL/GenBank/DDBJ databases">
        <title>De Novo Assembly of kiwifruit Actinidia rufa.</title>
        <authorList>
            <person name="Sugita-Konishi S."/>
            <person name="Sato K."/>
            <person name="Mori E."/>
            <person name="Abe Y."/>
            <person name="Kisaki G."/>
            <person name="Hamano K."/>
            <person name="Suezawa K."/>
            <person name="Otani M."/>
            <person name="Fukuda T."/>
            <person name="Manabe T."/>
            <person name="Gomi K."/>
            <person name="Tabuchi M."/>
            <person name="Akimitsu K."/>
            <person name="Kataoka I."/>
        </authorList>
    </citation>
    <scope>NUCLEOTIDE SEQUENCE [LARGE SCALE GENOMIC DNA]</scope>
    <source>
        <strain evidence="3">cv. Fuchu</strain>
    </source>
</reference>
<feature type="compositionally biased region" description="Basic and acidic residues" evidence="1">
    <location>
        <begin position="60"/>
        <end position="73"/>
    </location>
</feature>
<dbReference type="EMBL" id="BJWL01000028">
    <property type="protein sequence ID" value="GFZ20507.1"/>
    <property type="molecule type" value="Genomic_DNA"/>
</dbReference>
<accession>A0A7J0HBM3</accession>
<evidence type="ECO:0000313" key="2">
    <source>
        <dbReference type="EMBL" id="GFZ20507.1"/>
    </source>
</evidence>
<gene>
    <name evidence="2" type="ORF">Acr_28g0012120</name>
</gene>
<comment type="caution">
    <text evidence="2">The sequence shown here is derived from an EMBL/GenBank/DDBJ whole genome shotgun (WGS) entry which is preliminary data.</text>
</comment>
<name>A0A7J0HBM3_9ERIC</name>
<organism evidence="2 3">
    <name type="scientific">Actinidia rufa</name>
    <dbReference type="NCBI Taxonomy" id="165716"/>
    <lineage>
        <taxon>Eukaryota</taxon>
        <taxon>Viridiplantae</taxon>
        <taxon>Streptophyta</taxon>
        <taxon>Embryophyta</taxon>
        <taxon>Tracheophyta</taxon>
        <taxon>Spermatophyta</taxon>
        <taxon>Magnoliopsida</taxon>
        <taxon>eudicotyledons</taxon>
        <taxon>Gunneridae</taxon>
        <taxon>Pentapetalae</taxon>
        <taxon>asterids</taxon>
        <taxon>Ericales</taxon>
        <taxon>Actinidiaceae</taxon>
        <taxon>Actinidia</taxon>
    </lineage>
</organism>
<dbReference type="GO" id="GO:0008017">
    <property type="term" value="F:microtubule binding"/>
    <property type="evidence" value="ECO:0007669"/>
    <property type="project" value="InterPro"/>
</dbReference>
<proteinExistence type="predicted"/>
<feature type="region of interest" description="Disordered" evidence="1">
    <location>
        <begin position="536"/>
        <end position="558"/>
    </location>
</feature>
<dbReference type="PANTHER" id="PTHR33737">
    <property type="entry name" value="OS05G0121800 PROTEIN"/>
    <property type="match status" value="1"/>
</dbReference>
<feature type="region of interest" description="Disordered" evidence="1">
    <location>
        <begin position="58"/>
        <end position="81"/>
    </location>
</feature>
<dbReference type="Proteomes" id="UP000585474">
    <property type="component" value="Unassembled WGS sequence"/>
</dbReference>
<sequence length="558" mass="61356">MPQLYCTLKRPANASTTKAAMKESKIPKIPASRSGANSNKSNVLSVQATPGIIRMIKQSKKSDSTKENQEVDGGKGFQECGEPHKVENIKSLEFQNKENVPNVTSNIYKSSGSENLSSNGPPHESLEQAYECASHDQLSDKIQVEDIQGHFLDTASLSECRDNKLHTLGLRSQANAALFTSADIVPAVENHKYYIDTQFRVYLSLAKSKDHTTGTVTICNPMALCSLIKEEAIGANGLKNNILAEKAETKVSSDKPLKETQNKDERWHFRWGEEISWRIPHCISWKHCGPMNSHCLKVVVDDGQSGGLPEPQTPSLVVDYVFQEKHCMYLNNHLLLGKSTSSEELQEEKVLANVQVAHDQSDVDRSESKSSIGVIQVPLSMQDSGADIEGMAEHELVEDAPSGSVYTETSNEYDKSSIDTLFCMSEESVFLVQKEIQANKTNIVDIGIDNMNTIMPDDIGVIVSQANVGPSGELLHKLENTVCLAEDEDTAMPIKNSEDHGKQNSLIIHPRIYAVPFSDEWLAAVEAAREEILTMKSGAVQNSPPDKSLPEPGPWSPV</sequence>
<dbReference type="InterPro" id="IPR045882">
    <property type="entry name" value="GPT1/2"/>
</dbReference>
<dbReference type="AlphaFoldDB" id="A0A7J0HBM3"/>
<dbReference type="OrthoDB" id="1931260at2759"/>
<evidence type="ECO:0000256" key="1">
    <source>
        <dbReference type="SAM" id="MobiDB-lite"/>
    </source>
</evidence>
<keyword evidence="3" id="KW-1185">Reference proteome</keyword>
<dbReference type="PANTHER" id="PTHR33737:SF19">
    <property type="entry name" value="BNAA10G12980D PROTEIN"/>
    <property type="match status" value="1"/>
</dbReference>
<evidence type="ECO:0000313" key="3">
    <source>
        <dbReference type="Proteomes" id="UP000585474"/>
    </source>
</evidence>